<dbReference type="AlphaFoldDB" id="A0A0C3FRE3"/>
<organism evidence="1 2">
    <name type="scientific">Piloderma croceum (strain F 1598)</name>
    <dbReference type="NCBI Taxonomy" id="765440"/>
    <lineage>
        <taxon>Eukaryota</taxon>
        <taxon>Fungi</taxon>
        <taxon>Dikarya</taxon>
        <taxon>Basidiomycota</taxon>
        <taxon>Agaricomycotina</taxon>
        <taxon>Agaricomycetes</taxon>
        <taxon>Agaricomycetidae</taxon>
        <taxon>Atheliales</taxon>
        <taxon>Atheliaceae</taxon>
        <taxon>Piloderma</taxon>
    </lineage>
</organism>
<sequence>MASASEHSAWRRLVSQLLRLPVNQFSNTLASDPRIKAKFKTITSKLQLTQITGDDPTIDSDVLKYTWPALKLALTVFEGILDGVPIPGLKGAIGGFLELVKAAEKHVANLTRILKCWSGAKELPPELETRITTFFRDLAEFSQEFHKLTARGTLHCFLSATDDAAKLSGLIRDIDQLVNLPDGIAVIEVTLHVNIQMLYDWTVQWLILVWIANNVRVIHETIKEERSQHTILNFDNPVWSLPRAENARFDASTRQDASGCLELTRTDVLGKIDQWIEDAPWMFVVQGFAGTGKLTIAHTNEASCSNPFLVFMTIVPLVTLSFKILSLQF</sequence>
<gene>
    <name evidence="1" type="ORF">PILCRDRAFT_8104</name>
</gene>
<name>A0A0C3FRE3_PILCF</name>
<proteinExistence type="predicted"/>
<dbReference type="STRING" id="765440.A0A0C3FRE3"/>
<evidence type="ECO:0000313" key="1">
    <source>
        <dbReference type="EMBL" id="KIM82294.1"/>
    </source>
</evidence>
<evidence type="ECO:0008006" key="3">
    <source>
        <dbReference type="Google" id="ProtNLM"/>
    </source>
</evidence>
<keyword evidence="2" id="KW-1185">Reference proteome</keyword>
<reference evidence="1 2" key="1">
    <citation type="submission" date="2014-04" db="EMBL/GenBank/DDBJ databases">
        <authorList>
            <consortium name="DOE Joint Genome Institute"/>
            <person name="Kuo A."/>
            <person name="Tarkka M."/>
            <person name="Buscot F."/>
            <person name="Kohler A."/>
            <person name="Nagy L.G."/>
            <person name="Floudas D."/>
            <person name="Copeland A."/>
            <person name="Barry K.W."/>
            <person name="Cichocki N."/>
            <person name="Veneault-Fourrey C."/>
            <person name="LaButti K."/>
            <person name="Lindquist E.A."/>
            <person name="Lipzen A."/>
            <person name="Lundell T."/>
            <person name="Morin E."/>
            <person name="Murat C."/>
            <person name="Sun H."/>
            <person name="Tunlid A."/>
            <person name="Henrissat B."/>
            <person name="Grigoriev I.V."/>
            <person name="Hibbett D.S."/>
            <person name="Martin F."/>
            <person name="Nordberg H.P."/>
            <person name="Cantor M.N."/>
            <person name="Hua S.X."/>
        </authorList>
    </citation>
    <scope>NUCLEOTIDE SEQUENCE [LARGE SCALE GENOMIC DNA]</scope>
    <source>
        <strain evidence="1 2">F 1598</strain>
    </source>
</reference>
<protein>
    <recommendedName>
        <fullName evidence="3">Fungal STAND N-terminal Goodbye domain-containing protein</fullName>
    </recommendedName>
</protein>
<dbReference type="Proteomes" id="UP000054166">
    <property type="component" value="Unassembled WGS sequence"/>
</dbReference>
<dbReference type="InParanoid" id="A0A0C3FRE3"/>
<dbReference type="HOGENOM" id="CLU_844983_0_0_1"/>
<dbReference type="EMBL" id="KN832995">
    <property type="protein sequence ID" value="KIM82294.1"/>
    <property type="molecule type" value="Genomic_DNA"/>
</dbReference>
<accession>A0A0C3FRE3</accession>
<reference evidence="2" key="2">
    <citation type="submission" date="2015-01" db="EMBL/GenBank/DDBJ databases">
        <title>Evolutionary Origins and Diversification of the Mycorrhizal Mutualists.</title>
        <authorList>
            <consortium name="DOE Joint Genome Institute"/>
            <consortium name="Mycorrhizal Genomics Consortium"/>
            <person name="Kohler A."/>
            <person name="Kuo A."/>
            <person name="Nagy L.G."/>
            <person name="Floudas D."/>
            <person name="Copeland A."/>
            <person name="Barry K.W."/>
            <person name="Cichocki N."/>
            <person name="Veneault-Fourrey C."/>
            <person name="LaButti K."/>
            <person name="Lindquist E.A."/>
            <person name="Lipzen A."/>
            <person name="Lundell T."/>
            <person name="Morin E."/>
            <person name="Murat C."/>
            <person name="Riley R."/>
            <person name="Ohm R."/>
            <person name="Sun H."/>
            <person name="Tunlid A."/>
            <person name="Henrissat B."/>
            <person name="Grigoriev I.V."/>
            <person name="Hibbett D.S."/>
            <person name="Martin F."/>
        </authorList>
    </citation>
    <scope>NUCLEOTIDE SEQUENCE [LARGE SCALE GENOMIC DNA]</scope>
    <source>
        <strain evidence="2">F 1598</strain>
    </source>
</reference>
<evidence type="ECO:0000313" key="2">
    <source>
        <dbReference type="Proteomes" id="UP000054166"/>
    </source>
</evidence>